<keyword evidence="4" id="KW-1185">Reference proteome</keyword>
<comment type="caution">
    <text evidence="3">The sequence shown here is derived from an EMBL/GenBank/DDBJ whole genome shotgun (WGS) entry which is preliminary data.</text>
</comment>
<evidence type="ECO:0000313" key="4">
    <source>
        <dbReference type="Proteomes" id="UP001610728"/>
    </source>
</evidence>
<evidence type="ECO:0000313" key="3">
    <source>
        <dbReference type="EMBL" id="KAL2886509.1"/>
    </source>
</evidence>
<organism evidence="3 4">
    <name type="scientific">Ceratocystis lukuohia</name>
    <dbReference type="NCBI Taxonomy" id="2019550"/>
    <lineage>
        <taxon>Eukaryota</taxon>
        <taxon>Fungi</taxon>
        <taxon>Dikarya</taxon>
        <taxon>Ascomycota</taxon>
        <taxon>Pezizomycotina</taxon>
        <taxon>Sordariomycetes</taxon>
        <taxon>Hypocreomycetidae</taxon>
        <taxon>Microascales</taxon>
        <taxon>Ceratocystidaceae</taxon>
        <taxon>Ceratocystis</taxon>
    </lineage>
</organism>
<name>A0ABR4ME12_9PEZI</name>
<dbReference type="EMBL" id="JABSNW010000006">
    <property type="protein sequence ID" value="KAL2886509.1"/>
    <property type="molecule type" value="Genomic_DNA"/>
</dbReference>
<dbReference type="RefSeq" id="XP_070857689.1">
    <property type="nucleotide sequence ID" value="XM_071001112.1"/>
</dbReference>
<dbReference type="Pfam" id="PF19343">
    <property type="entry name" value="HAM1_N"/>
    <property type="match status" value="2"/>
</dbReference>
<feature type="compositionally biased region" description="Basic and acidic residues" evidence="1">
    <location>
        <begin position="225"/>
        <end position="239"/>
    </location>
</feature>
<feature type="compositionally biased region" description="Basic residues" evidence="1">
    <location>
        <begin position="364"/>
        <end position="373"/>
    </location>
</feature>
<reference evidence="3 4" key="1">
    <citation type="submission" date="2020-05" db="EMBL/GenBank/DDBJ databases">
        <title>Ceratocystis lukuohia genome.</title>
        <authorList>
            <person name="Harrington T.C."/>
            <person name="Kim K."/>
            <person name="Mayers C.G."/>
        </authorList>
    </citation>
    <scope>NUCLEOTIDE SEQUENCE [LARGE SCALE GENOMIC DNA]</scope>
    <source>
        <strain evidence="3 4">C4212</strain>
    </source>
</reference>
<feature type="compositionally biased region" description="Polar residues" evidence="1">
    <location>
        <begin position="406"/>
        <end position="426"/>
    </location>
</feature>
<feature type="region of interest" description="Disordered" evidence="1">
    <location>
        <begin position="185"/>
        <end position="270"/>
    </location>
</feature>
<dbReference type="InterPro" id="IPR045967">
    <property type="entry name" value="HAM1-like_N"/>
</dbReference>
<feature type="compositionally biased region" description="Low complexity" evidence="1">
    <location>
        <begin position="427"/>
        <end position="448"/>
    </location>
</feature>
<dbReference type="Proteomes" id="UP001610728">
    <property type="component" value="Unassembled WGS sequence"/>
</dbReference>
<feature type="region of interest" description="Disordered" evidence="1">
    <location>
        <begin position="472"/>
        <end position="552"/>
    </location>
</feature>
<protein>
    <submittedName>
        <fullName evidence="3">Bactericidal permeability-increasing protein, alpha/beta domain protein</fullName>
    </submittedName>
</protein>
<proteinExistence type="predicted"/>
<feature type="domain" description="HAM1-like N-terminal" evidence="2">
    <location>
        <begin position="31"/>
        <end position="281"/>
    </location>
</feature>
<dbReference type="InterPro" id="IPR017943">
    <property type="entry name" value="Bactericidal_perm-incr_a/b_dom"/>
</dbReference>
<evidence type="ECO:0000259" key="2">
    <source>
        <dbReference type="Pfam" id="PF19343"/>
    </source>
</evidence>
<gene>
    <name evidence="3" type="ORF">HOO65_060339</name>
</gene>
<feature type="compositionally biased region" description="Polar residues" evidence="1">
    <location>
        <begin position="505"/>
        <end position="517"/>
    </location>
</feature>
<dbReference type="GeneID" id="98119735"/>
<feature type="compositionally biased region" description="Basic and acidic residues" evidence="1">
    <location>
        <begin position="472"/>
        <end position="486"/>
    </location>
</feature>
<feature type="compositionally biased region" description="Low complexity" evidence="1">
    <location>
        <begin position="317"/>
        <end position="335"/>
    </location>
</feature>
<feature type="compositionally biased region" description="Low complexity" evidence="1">
    <location>
        <begin position="243"/>
        <end position="261"/>
    </location>
</feature>
<accession>A0ABR4ME12</accession>
<dbReference type="PANTHER" id="PTHR31138:SF4">
    <property type="entry name" value="DUF5923 DOMAIN-CONTAINING PROTEIN"/>
    <property type="match status" value="1"/>
</dbReference>
<dbReference type="SUPFAM" id="SSF55394">
    <property type="entry name" value="Bactericidal permeability-increasing protein, BPI"/>
    <property type="match status" value="1"/>
</dbReference>
<sequence length="1070" mass="118189">MTCLGGGDDDSVYDDSSNVRLPNAVREANGQKLHTYNIYRALKQGRMPSTEQILVYLKDIQTSEALSDEEGLSQDGRVLLRLFRRLVAESSELLRSKNGQDQLQDFIWHSRQADMSGGKRAAASVAGLKNKADAQAAVESGRTVLSMILGNSDFRELIADLAAFAREVVGDTKKTIKEEAHEAHEELLDLDNGRTNVAQDEGEPSGSAANGVSGFEEQNTQPSMDPEHANVHFDGKPREGNGQQQQQQQQKQYSQRSQHQHTYQNDETAAIHTTTYIDAAQREAMLANELNKHPDCPGCQEELQMAKAITKEHGPGQYQPQSQRPSTPPSTASSEASHHVPTIEVTGPSGKDAEPGNGMIMTKTQRKKQKKARQMAAKAQEQNQEIPPHVQQQVENANIHKRTYSEIVQSFPSPYTEQSGSSTKGQAQSHKQASSSDAAAAEDSAHPVAPSPPVPSPHNANAQEEYWDIAKEQDRDQQKQKQKEPELESQQRQQQPAQTLKKKVQSTATGLQSQHFVRQTKSKAKSAINTTRQASSDPVSSNTSPDTNAATRNPNAAADIAATHTSRAVISAKNSVLKRAHGETGKALRVRIQRLISSLGQQSTYASSTGTIAHLLRQYLQTYGRAADEAADAVGRHVEPNDASGQAFKSLWRFMTGFGDRQQWQRAEASFNEAWRLGRDEASLELMAVQISDLVEDMLTKPEFFDNPEARLLELKNETINVAPGFGDALLELLASLGDALASIGEDEELMTVGDTTSQIIDVVFPNGKSYNSALLSDITNSAIPLLLSTVQHVPIPRTEISTPQIDLLLENLILEPGKSIGGSSFFPHDILVDNVLSVSMAKRHRRAYTDTKGQISITARGVCMKADDVGYWMHVHNGFVRFHDRGLASFAVDGRGMDIEMEVELRNSNTDIMVLRSVSVVVHQLTYKLRASKFSCIASLLKPLIKPILKATMERQIEKLVRENMADLNMEVVFARERLRAARAAEARSPGTFVKAVCARRHRDRYDVDVRVGVTQPGQGVFQGRYAPGSLVREWNAERVRQRTDTDQSRIDEWRSDVFNKGREGRVMV</sequence>
<feature type="compositionally biased region" description="Polar residues" evidence="1">
    <location>
        <begin position="527"/>
        <end position="546"/>
    </location>
</feature>
<feature type="domain" description="HAM1-like N-terminal" evidence="2">
    <location>
        <begin position="438"/>
        <end position="907"/>
    </location>
</feature>
<feature type="compositionally biased region" description="Polar residues" evidence="1">
    <location>
        <begin position="381"/>
        <end position="396"/>
    </location>
</feature>
<evidence type="ECO:0000256" key="1">
    <source>
        <dbReference type="SAM" id="MobiDB-lite"/>
    </source>
</evidence>
<dbReference type="PANTHER" id="PTHR31138">
    <property type="entry name" value="CHROMOSOME 19, WHOLE GENOME SHOTGUN SEQUENCE"/>
    <property type="match status" value="1"/>
</dbReference>
<dbReference type="Gene3D" id="3.15.10.10">
    <property type="entry name" value="Bactericidal permeability-increasing protein, domain 1"/>
    <property type="match status" value="1"/>
</dbReference>
<feature type="region of interest" description="Disordered" evidence="1">
    <location>
        <begin position="312"/>
        <end position="460"/>
    </location>
</feature>